<gene>
    <name evidence="5" type="ORF">L3556_03280</name>
</gene>
<dbReference type="InterPro" id="IPR014710">
    <property type="entry name" value="RmlC-like_jellyroll"/>
</dbReference>
<accession>A0ABT6EWV0</accession>
<evidence type="ECO:0000256" key="2">
    <source>
        <dbReference type="RuleBase" id="RU003457"/>
    </source>
</evidence>
<dbReference type="Proteomes" id="UP001154265">
    <property type="component" value="Unassembled WGS sequence"/>
</dbReference>
<dbReference type="InterPro" id="IPR011051">
    <property type="entry name" value="RmlC_Cupin_sf"/>
</dbReference>
<dbReference type="InterPro" id="IPR041602">
    <property type="entry name" value="Quercetinase_C"/>
</dbReference>
<dbReference type="SUPFAM" id="SSF51182">
    <property type="entry name" value="RmlC-like cupins"/>
    <property type="match status" value="1"/>
</dbReference>
<protein>
    <submittedName>
        <fullName evidence="5">Pirin family protein</fullName>
    </submittedName>
</protein>
<evidence type="ECO:0000313" key="5">
    <source>
        <dbReference type="EMBL" id="MDG2989959.1"/>
    </source>
</evidence>
<comment type="similarity">
    <text evidence="1 2">Belongs to the pirin family.</text>
</comment>
<sequence length="245" mass="27327">MPQTLPTTHLYPAQDRGQEQRDWLNSYHTFSFGRFYDPQRMGFGSLRVINHDFVAPKGGFPTHSHQDMEILTYVLRGQLEHRDSLGNGAVIQPGEVQIMSAGTGITHSEFNPSATEPVELLQIWVLPERDRLSPRYDQQPVMVRHQPNQWHLIAAPEGDNGAVIVYQKIRVLATILTAGRSLDYTLGASHRAWLQIAQGTVEMNGQVLHQGDGLAIYGPGDLTLTNPSSDQDAEVLLFDQFDSAS</sequence>
<feature type="domain" description="Pirin N-terminal" evidence="3">
    <location>
        <begin position="20"/>
        <end position="125"/>
    </location>
</feature>
<dbReference type="PIRSF" id="PIRSF006232">
    <property type="entry name" value="Pirin"/>
    <property type="match status" value="1"/>
</dbReference>
<dbReference type="RefSeq" id="WP_277865884.1">
    <property type="nucleotide sequence ID" value="NZ_JAKKUT010000002.1"/>
</dbReference>
<feature type="domain" description="Quercetin 2,3-dioxygenase C-terminal cupin" evidence="4">
    <location>
        <begin position="152"/>
        <end position="239"/>
    </location>
</feature>
<evidence type="ECO:0000259" key="4">
    <source>
        <dbReference type="Pfam" id="PF17954"/>
    </source>
</evidence>
<proteinExistence type="inferred from homology"/>
<dbReference type="Pfam" id="PF17954">
    <property type="entry name" value="Pirin_C_2"/>
    <property type="match status" value="1"/>
</dbReference>
<name>A0ABT6EWV0_9SYNE</name>
<evidence type="ECO:0000259" key="3">
    <source>
        <dbReference type="Pfam" id="PF02678"/>
    </source>
</evidence>
<dbReference type="PANTHER" id="PTHR43212">
    <property type="entry name" value="QUERCETIN 2,3-DIOXYGENASE"/>
    <property type="match status" value="1"/>
</dbReference>
<dbReference type="PANTHER" id="PTHR43212:SF3">
    <property type="entry name" value="QUERCETIN 2,3-DIOXYGENASE"/>
    <property type="match status" value="1"/>
</dbReference>
<dbReference type="EMBL" id="JAKKUT010000002">
    <property type="protein sequence ID" value="MDG2989959.1"/>
    <property type="molecule type" value="Genomic_DNA"/>
</dbReference>
<evidence type="ECO:0000313" key="6">
    <source>
        <dbReference type="Proteomes" id="UP001154265"/>
    </source>
</evidence>
<dbReference type="Gene3D" id="2.60.120.10">
    <property type="entry name" value="Jelly Rolls"/>
    <property type="match status" value="2"/>
</dbReference>
<dbReference type="CDD" id="cd02910">
    <property type="entry name" value="cupin_Yhhw_N"/>
    <property type="match status" value="1"/>
</dbReference>
<dbReference type="InterPro" id="IPR012093">
    <property type="entry name" value="Pirin"/>
</dbReference>
<keyword evidence="6" id="KW-1185">Reference proteome</keyword>
<reference evidence="5" key="1">
    <citation type="journal article" date="2022" name="Genome Biol. Evol.">
        <title>A New Gene Family Diagnostic for Intracellular Biomineralization of Amorphous Ca Carbonates by Cyanobacteria.</title>
        <authorList>
            <person name="Benzerara K."/>
            <person name="Duprat E."/>
            <person name="Bitard-Feildel T."/>
            <person name="Caumes G."/>
            <person name="Cassier-Chauvat C."/>
            <person name="Chauvat F."/>
            <person name="Dezi M."/>
            <person name="Diop S.I."/>
            <person name="Gaschignard G."/>
            <person name="Gorgen S."/>
            <person name="Gugger M."/>
            <person name="Lopez-Garcia P."/>
            <person name="Millet M."/>
            <person name="Skouri-Panet F."/>
            <person name="Moreira D."/>
            <person name="Callebaut I."/>
        </authorList>
    </citation>
    <scope>NUCLEOTIDE SEQUENCE</scope>
    <source>
        <strain evidence="5">G9</strain>
    </source>
</reference>
<evidence type="ECO:0000256" key="1">
    <source>
        <dbReference type="ARBA" id="ARBA00008416"/>
    </source>
</evidence>
<dbReference type="InterPro" id="IPR003829">
    <property type="entry name" value="Pirin_N_dom"/>
</dbReference>
<reference evidence="5" key="2">
    <citation type="submission" date="2022-01" db="EMBL/GenBank/DDBJ databases">
        <authorList>
            <person name="Zivanovic Y."/>
            <person name="Moreira D."/>
            <person name="Lopez-Garcia P."/>
        </authorList>
    </citation>
    <scope>NUCLEOTIDE SEQUENCE</scope>
    <source>
        <strain evidence="5">G9</strain>
    </source>
</reference>
<dbReference type="Pfam" id="PF02678">
    <property type="entry name" value="Pirin"/>
    <property type="match status" value="1"/>
</dbReference>
<organism evidence="5 6">
    <name type="scientific">Candidatus Synechococcus calcipolaris G9</name>
    <dbReference type="NCBI Taxonomy" id="1497997"/>
    <lineage>
        <taxon>Bacteria</taxon>
        <taxon>Bacillati</taxon>
        <taxon>Cyanobacteriota</taxon>
        <taxon>Cyanophyceae</taxon>
        <taxon>Synechococcales</taxon>
        <taxon>Synechococcaceae</taxon>
        <taxon>Synechococcus</taxon>
    </lineage>
</organism>
<comment type="caution">
    <text evidence="5">The sequence shown here is derived from an EMBL/GenBank/DDBJ whole genome shotgun (WGS) entry which is preliminary data.</text>
</comment>